<dbReference type="Proteomes" id="UP001500192">
    <property type="component" value="Unassembled WGS sequence"/>
</dbReference>
<dbReference type="Gene3D" id="3.20.20.30">
    <property type="entry name" value="Luciferase-like domain"/>
    <property type="match status" value="1"/>
</dbReference>
<accession>A0ABP8VDP5</accession>
<dbReference type="InterPro" id="IPR011251">
    <property type="entry name" value="Luciferase-like_dom"/>
</dbReference>
<dbReference type="InterPro" id="IPR050564">
    <property type="entry name" value="F420-G6PD/mer"/>
</dbReference>
<dbReference type="NCBIfam" id="TIGR03564">
    <property type="entry name" value="F420_MSMEG_4879"/>
    <property type="match status" value="1"/>
</dbReference>
<dbReference type="Pfam" id="PF00296">
    <property type="entry name" value="Bac_luciferase"/>
    <property type="match status" value="1"/>
</dbReference>
<dbReference type="PANTHER" id="PTHR43244">
    <property type="match status" value="1"/>
</dbReference>
<name>A0ABP8VDP5_9PSEU</name>
<keyword evidence="4" id="KW-1185">Reference proteome</keyword>
<evidence type="ECO:0000313" key="4">
    <source>
        <dbReference type="Proteomes" id="UP001500192"/>
    </source>
</evidence>
<reference evidence="4" key="1">
    <citation type="journal article" date="2019" name="Int. J. Syst. Evol. Microbiol.">
        <title>The Global Catalogue of Microorganisms (GCM) 10K type strain sequencing project: providing services to taxonomists for standard genome sequencing and annotation.</title>
        <authorList>
            <consortium name="The Broad Institute Genomics Platform"/>
            <consortium name="The Broad Institute Genome Sequencing Center for Infectious Disease"/>
            <person name="Wu L."/>
            <person name="Ma J."/>
        </authorList>
    </citation>
    <scope>NUCLEOTIDE SEQUENCE [LARGE SCALE GENOMIC DNA]</scope>
    <source>
        <strain evidence="4">JCM 18054</strain>
    </source>
</reference>
<gene>
    <name evidence="3" type="ORF">GCM10023214_56450</name>
</gene>
<dbReference type="InterPro" id="IPR019910">
    <property type="entry name" value="Lucif-like_OxRdtase_MSMEG_4879"/>
</dbReference>
<dbReference type="SUPFAM" id="SSF51679">
    <property type="entry name" value="Bacterial luciferase-like"/>
    <property type="match status" value="1"/>
</dbReference>
<dbReference type="InterPro" id="IPR036661">
    <property type="entry name" value="Luciferase-like_sf"/>
</dbReference>
<dbReference type="CDD" id="cd01097">
    <property type="entry name" value="Tetrahydromethanopterin_reductase"/>
    <property type="match status" value="1"/>
</dbReference>
<feature type="domain" description="Luciferase-like" evidence="2">
    <location>
        <begin position="14"/>
        <end position="236"/>
    </location>
</feature>
<sequence>MRIGTHLIASGDVSAEQLRADAAAALDLGTDSLWTNPQPGGWDPLTVLPALPGGSEVGTAVVPTYPHHPVMLATQALTVQELTGGRLTLGVGPGHELVTTGWLGLPYVAPARHTREYLEVLHPLLRGEHVRFSGEFFTVDTQITVRAKPPSVLLAAMGPRMLEVARDLADGTIAAWTRPETVESYFVPRLGDGARVLVMAMVSVTSDPDAVRERVARKFGMAGELPAYRAMLDRGGLSGPADSLLVGDESVVLRGIRRYRDAGTTDLILSVPDSPEERNRALEVIKSGI</sequence>
<evidence type="ECO:0000313" key="3">
    <source>
        <dbReference type="EMBL" id="GAA4657796.1"/>
    </source>
</evidence>
<proteinExistence type="predicted"/>
<dbReference type="PANTHER" id="PTHR43244:SF1">
    <property type="entry name" value="5,10-METHYLENETETRAHYDROMETHANOPTERIN REDUCTASE"/>
    <property type="match status" value="1"/>
</dbReference>
<evidence type="ECO:0000259" key="2">
    <source>
        <dbReference type="Pfam" id="PF00296"/>
    </source>
</evidence>
<comment type="caution">
    <text evidence="3">The sequence shown here is derived from an EMBL/GenBank/DDBJ whole genome shotgun (WGS) entry which is preliminary data.</text>
</comment>
<protein>
    <submittedName>
        <fullName evidence="3">TIGR03564 family F420-dependent LLM class oxidoreductase</fullName>
    </submittedName>
</protein>
<dbReference type="RefSeq" id="WP_346055453.1">
    <property type="nucleotide sequence ID" value="NZ_BAABIB010000108.1"/>
</dbReference>
<keyword evidence="1" id="KW-0560">Oxidoreductase</keyword>
<organism evidence="3 4">
    <name type="scientific">Amycolatopsis dongchuanensis</name>
    <dbReference type="NCBI Taxonomy" id="1070866"/>
    <lineage>
        <taxon>Bacteria</taxon>
        <taxon>Bacillati</taxon>
        <taxon>Actinomycetota</taxon>
        <taxon>Actinomycetes</taxon>
        <taxon>Pseudonocardiales</taxon>
        <taxon>Pseudonocardiaceae</taxon>
        <taxon>Amycolatopsis</taxon>
    </lineage>
</organism>
<evidence type="ECO:0000256" key="1">
    <source>
        <dbReference type="ARBA" id="ARBA00023002"/>
    </source>
</evidence>
<dbReference type="EMBL" id="BAABIB010000108">
    <property type="protein sequence ID" value="GAA4657796.1"/>
    <property type="molecule type" value="Genomic_DNA"/>
</dbReference>